<gene>
    <name evidence="5" type="ORF">RJ641_007274</name>
</gene>
<dbReference type="Proteomes" id="UP001370490">
    <property type="component" value="Unassembled WGS sequence"/>
</dbReference>
<protein>
    <recommendedName>
        <fullName evidence="3">Sulfotransferase</fullName>
        <ecNumber evidence="3">2.8.2.-</ecNumber>
    </recommendedName>
</protein>
<evidence type="ECO:0000256" key="1">
    <source>
        <dbReference type="ARBA" id="ARBA00005771"/>
    </source>
</evidence>
<dbReference type="InterPro" id="IPR027417">
    <property type="entry name" value="P-loop_NTPase"/>
</dbReference>
<feature type="domain" description="Sulfotransferase" evidence="4">
    <location>
        <begin position="65"/>
        <end position="333"/>
    </location>
</feature>
<dbReference type="PANTHER" id="PTHR11783">
    <property type="entry name" value="SULFOTRANSFERASE SULT"/>
    <property type="match status" value="1"/>
</dbReference>
<name>A0AAN8V0W5_9MAGN</name>
<accession>A0AAN8V0W5</accession>
<dbReference type="Pfam" id="PF00685">
    <property type="entry name" value="Sulfotransfer_1"/>
    <property type="match status" value="1"/>
</dbReference>
<dbReference type="AlphaFoldDB" id="A0AAN8V0W5"/>
<comment type="caution">
    <text evidence="5">The sequence shown here is derived from an EMBL/GenBank/DDBJ whole genome shotgun (WGS) entry which is preliminary data.</text>
</comment>
<evidence type="ECO:0000259" key="4">
    <source>
        <dbReference type="Pfam" id="PF00685"/>
    </source>
</evidence>
<dbReference type="Gene3D" id="3.40.50.300">
    <property type="entry name" value="P-loop containing nucleotide triphosphate hydrolases"/>
    <property type="match status" value="1"/>
</dbReference>
<sequence>MPPSVIDHHQDAELSNNEAKEFLLSLPKERGWRTSHLYLFQNFWCQPKEIQAIISLQKHFQAQENDLLVATIPKSGTTWLKALAFAIVKRTHFNTSLSKTSHNDHPLLSSNPHDLVPFLEYKLYANGRIPDLSTLFHDQEPRLLATHLPFPSLPSSINSSDTCRVIYLCRNPLDNFISVWHFLKGMRPKTLPSLSFEDGFEMYCRGVVGFGPYWDHMLGYWQASLEQPQKVLFLKYEDMKEDISVHVKRIADFVGFPFSLEEEKNGVVEEIVRLCSFENLKELEVNKSGKSIACFENKSLFRKGEVGDWKNHLTPSMAERLNKVMEDKLAGSGLSFKKYVPV</sequence>
<evidence type="ECO:0000256" key="3">
    <source>
        <dbReference type="RuleBase" id="RU361155"/>
    </source>
</evidence>
<keyword evidence="6" id="KW-1185">Reference proteome</keyword>
<evidence type="ECO:0000313" key="5">
    <source>
        <dbReference type="EMBL" id="KAK6925555.1"/>
    </source>
</evidence>
<keyword evidence="2 3" id="KW-0808">Transferase</keyword>
<dbReference type="EMBL" id="JBAMMX010000015">
    <property type="protein sequence ID" value="KAK6925555.1"/>
    <property type="molecule type" value="Genomic_DNA"/>
</dbReference>
<dbReference type="InterPro" id="IPR000863">
    <property type="entry name" value="Sulfotransferase_dom"/>
</dbReference>
<organism evidence="5 6">
    <name type="scientific">Dillenia turbinata</name>
    <dbReference type="NCBI Taxonomy" id="194707"/>
    <lineage>
        <taxon>Eukaryota</taxon>
        <taxon>Viridiplantae</taxon>
        <taxon>Streptophyta</taxon>
        <taxon>Embryophyta</taxon>
        <taxon>Tracheophyta</taxon>
        <taxon>Spermatophyta</taxon>
        <taxon>Magnoliopsida</taxon>
        <taxon>eudicotyledons</taxon>
        <taxon>Gunneridae</taxon>
        <taxon>Pentapetalae</taxon>
        <taxon>Dilleniales</taxon>
        <taxon>Dilleniaceae</taxon>
        <taxon>Dillenia</taxon>
    </lineage>
</organism>
<evidence type="ECO:0000313" key="6">
    <source>
        <dbReference type="Proteomes" id="UP001370490"/>
    </source>
</evidence>
<evidence type="ECO:0000256" key="2">
    <source>
        <dbReference type="ARBA" id="ARBA00022679"/>
    </source>
</evidence>
<proteinExistence type="inferred from homology"/>
<dbReference type="GO" id="GO:0008146">
    <property type="term" value="F:sulfotransferase activity"/>
    <property type="evidence" value="ECO:0007669"/>
    <property type="project" value="InterPro"/>
</dbReference>
<comment type="similarity">
    <text evidence="1 3">Belongs to the sulfotransferase 1 family.</text>
</comment>
<dbReference type="EC" id="2.8.2.-" evidence="3"/>
<dbReference type="SUPFAM" id="SSF52540">
    <property type="entry name" value="P-loop containing nucleoside triphosphate hydrolases"/>
    <property type="match status" value="1"/>
</dbReference>
<reference evidence="5 6" key="1">
    <citation type="submission" date="2023-12" db="EMBL/GenBank/DDBJ databases">
        <title>A high-quality genome assembly for Dillenia turbinata (Dilleniales).</title>
        <authorList>
            <person name="Chanderbali A."/>
        </authorList>
    </citation>
    <scope>NUCLEOTIDE SEQUENCE [LARGE SCALE GENOMIC DNA]</scope>
    <source>
        <strain evidence="5">LSX21</strain>
        <tissue evidence="5">Leaf</tissue>
    </source>
</reference>